<evidence type="ECO:0000313" key="2">
    <source>
        <dbReference type="Proteomes" id="UP001162640"/>
    </source>
</evidence>
<dbReference type="AlphaFoldDB" id="A0A9W7BBK4"/>
<dbReference type="EMBL" id="BLQM01000324">
    <property type="protein sequence ID" value="GMH83155.1"/>
    <property type="molecule type" value="Genomic_DNA"/>
</dbReference>
<dbReference type="InterPro" id="IPR002110">
    <property type="entry name" value="Ankyrin_rpt"/>
</dbReference>
<gene>
    <name evidence="1" type="ORF">TL16_g09503</name>
</gene>
<name>A0A9W7BBK4_9STRA</name>
<sequence length="272" mass="30326">MASTLNTVNTCDACASNFQVKATDKRANINTYKLPSDIDTLGSKGDVFDQSKNPYLEDWHCPLCQSSEKLLKAVEDNRMDLLNNLLVFEIASPHYAKRISNLVSSPLHTAALQNNYEILSMLLYGASVLIKLSEIQFPSVLPLSLPECSWPRDAKNKTPFDAAYELSINPFTPARSDALLLLAARGCGDYKRMESLTVKKINVFNSANAILEGGEPWTAEEDPAYPETDISMGMESFKIPWVNETGDGDKVRDQEWRLDLNLRRAEEGRGES</sequence>
<accession>A0A9W7BBK4</accession>
<protein>
    <submittedName>
        <fullName evidence="1">Uncharacterized protein</fullName>
    </submittedName>
</protein>
<reference evidence="2" key="1">
    <citation type="journal article" date="2023" name="Commun. Biol.">
        <title>Genome analysis of Parmales, the sister group of diatoms, reveals the evolutionary specialization of diatoms from phago-mixotrophs to photoautotrophs.</title>
        <authorList>
            <person name="Ban H."/>
            <person name="Sato S."/>
            <person name="Yoshikawa S."/>
            <person name="Yamada K."/>
            <person name="Nakamura Y."/>
            <person name="Ichinomiya M."/>
            <person name="Sato N."/>
            <person name="Blanc-Mathieu R."/>
            <person name="Endo H."/>
            <person name="Kuwata A."/>
            <person name="Ogata H."/>
        </authorList>
    </citation>
    <scope>NUCLEOTIDE SEQUENCE [LARGE SCALE GENOMIC DNA]</scope>
</reference>
<proteinExistence type="predicted"/>
<evidence type="ECO:0000313" key="1">
    <source>
        <dbReference type="EMBL" id="GMH83155.1"/>
    </source>
</evidence>
<organism evidence="1 2">
    <name type="scientific">Triparma laevis f. inornata</name>
    <dbReference type="NCBI Taxonomy" id="1714386"/>
    <lineage>
        <taxon>Eukaryota</taxon>
        <taxon>Sar</taxon>
        <taxon>Stramenopiles</taxon>
        <taxon>Ochrophyta</taxon>
        <taxon>Bolidophyceae</taxon>
        <taxon>Parmales</taxon>
        <taxon>Triparmaceae</taxon>
        <taxon>Triparma</taxon>
    </lineage>
</organism>
<comment type="caution">
    <text evidence="1">The sequence shown here is derived from an EMBL/GenBank/DDBJ whole genome shotgun (WGS) entry which is preliminary data.</text>
</comment>
<dbReference type="Pfam" id="PF00023">
    <property type="entry name" value="Ank"/>
    <property type="match status" value="1"/>
</dbReference>
<dbReference type="Proteomes" id="UP001162640">
    <property type="component" value="Unassembled WGS sequence"/>
</dbReference>